<reference evidence="1 2" key="1">
    <citation type="submission" date="2020-10" db="EMBL/GenBank/DDBJ databases">
        <title>Connecting structure to function with the recovery of over 1000 high-quality activated sludge metagenome-assembled genomes encoding full-length rRNA genes using long-read sequencing.</title>
        <authorList>
            <person name="Singleton C.M."/>
            <person name="Petriglieri F."/>
            <person name="Kristensen J.M."/>
            <person name="Kirkegaard R.H."/>
            <person name="Michaelsen T.Y."/>
            <person name="Andersen M.H."/>
            <person name="Karst S.M."/>
            <person name="Dueholm M.S."/>
            <person name="Nielsen P.H."/>
            <person name="Albertsen M."/>
        </authorList>
    </citation>
    <scope>NUCLEOTIDE SEQUENCE [LARGE SCALE GENOMIC DNA]</scope>
    <source>
        <strain evidence="1">EsbW_18-Q3-R4-48_BATAC.463</strain>
    </source>
</reference>
<protein>
    <submittedName>
        <fullName evidence="1">Tetratricopeptide repeat protein</fullName>
    </submittedName>
</protein>
<dbReference type="EMBL" id="JADJMS010000046">
    <property type="protein sequence ID" value="MBK7416806.1"/>
    <property type="molecule type" value="Genomic_DNA"/>
</dbReference>
<sequence>MPAAAESLRRATDIEPKSGEFQLHYGIVLIELKRTAEAQQALNRALDPQFPGAGEARKLLRSLQAN</sequence>
<dbReference type="Gene3D" id="1.25.40.10">
    <property type="entry name" value="Tetratricopeptide repeat domain"/>
    <property type="match status" value="1"/>
</dbReference>
<accession>A0A935JZE3</accession>
<dbReference type="Pfam" id="PF14559">
    <property type="entry name" value="TPR_19"/>
    <property type="match status" value="1"/>
</dbReference>
<evidence type="ECO:0000313" key="2">
    <source>
        <dbReference type="Proteomes" id="UP000739411"/>
    </source>
</evidence>
<gene>
    <name evidence="1" type="ORF">IPJ38_18570</name>
</gene>
<dbReference type="InterPro" id="IPR011990">
    <property type="entry name" value="TPR-like_helical_dom_sf"/>
</dbReference>
<dbReference type="Proteomes" id="UP000739411">
    <property type="component" value="Unassembled WGS sequence"/>
</dbReference>
<name>A0A935JZE3_9RHOO</name>
<comment type="caution">
    <text evidence="1">The sequence shown here is derived from an EMBL/GenBank/DDBJ whole genome shotgun (WGS) entry which is preliminary data.</text>
</comment>
<dbReference type="SUPFAM" id="SSF48452">
    <property type="entry name" value="TPR-like"/>
    <property type="match status" value="1"/>
</dbReference>
<evidence type="ECO:0000313" key="1">
    <source>
        <dbReference type="EMBL" id="MBK7416806.1"/>
    </source>
</evidence>
<organism evidence="1 2">
    <name type="scientific">Candidatus Dechloromonas phosphorivorans</name>
    <dbReference type="NCBI Taxonomy" id="2899244"/>
    <lineage>
        <taxon>Bacteria</taxon>
        <taxon>Pseudomonadati</taxon>
        <taxon>Pseudomonadota</taxon>
        <taxon>Betaproteobacteria</taxon>
        <taxon>Rhodocyclales</taxon>
        <taxon>Azonexaceae</taxon>
        <taxon>Dechloromonas</taxon>
    </lineage>
</organism>
<dbReference type="AlphaFoldDB" id="A0A935JZE3"/>
<proteinExistence type="predicted"/>